<dbReference type="SUPFAM" id="SSF50118">
    <property type="entry name" value="Cell growth inhibitor/plasmid maintenance toxic component"/>
    <property type="match status" value="1"/>
</dbReference>
<reference evidence="3" key="1">
    <citation type="submission" date="2016-10" db="EMBL/GenBank/DDBJ databases">
        <authorList>
            <person name="Varghese N."/>
            <person name="Submissions S."/>
        </authorList>
    </citation>
    <scope>NUCLEOTIDE SEQUENCE [LARGE SCALE GENOMIC DNA]</scope>
    <source>
        <strain evidence="3">DSM 21368</strain>
    </source>
</reference>
<feature type="domain" description="DUF1918" evidence="1">
    <location>
        <begin position="1"/>
        <end position="57"/>
    </location>
</feature>
<evidence type="ECO:0000259" key="1">
    <source>
        <dbReference type="Pfam" id="PF08940"/>
    </source>
</evidence>
<dbReference type="Proteomes" id="UP000199220">
    <property type="component" value="Unassembled WGS sequence"/>
</dbReference>
<keyword evidence="3" id="KW-1185">Reference proteome</keyword>
<sequence>MRAAVGDRVVITSAHTDVPAREGEVVSVSEHGEPPWHVRWSEDEHETTYCPGPDTFVEPKK</sequence>
<evidence type="ECO:0000313" key="3">
    <source>
        <dbReference type="Proteomes" id="UP000199220"/>
    </source>
</evidence>
<accession>A0A1H5M798</accession>
<dbReference type="Gene3D" id="2.30.30.440">
    <property type="entry name" value="Domain of unknown function DUF1918"/>
    <property type="match status" value="1"/>
</dbReference>
<evidence type="ECO:0000313" key="2">
    <source>
        <dbReference type="EMBL" id="SEE85359.1"/>
    </source>
</evidence>
<organism evidence="2 3">
    <name type="scientific">Ruania alba</name>
    <dbReference type="NCBI Taxonomy" id="648782"/>
    <lineage>
        <taxon>Bacteria</taxon>
        <taxon>Bacillati</taxon>
        <taxon>Actinomycetota</taxon>
        <taxon>Actinomycetes</taxon>
        <taxon>Micrococcales</taxon>
        <taxon>Ruaniaceae</taxon>
        <taxon>Ruania</taxon>
    </lineage>
</organism>
<name>A0A1H5M798_9MICO</name>
<dbReference type="RefSeq" id="WP_089775899.1">
    <property type="nucleotide sequence ID" value="NZ_FNTX01000002.1"/>
</dbReference>
<protein>
    <recommendedName>
        <fullName evidence="1">DUF1918 domain-containing protein</fullName>
    </recommendedName>
</protein>
<dbReference type="InterPro" id="IPR015035">
    <property type="entry name" value="DUF1918"/>
</dbReference>
<dbReference type="EMBL" id="FNTX01000002">
    <property type="protein sequence ID" value="SEE85359.1"/>
    <property type="molecule type" value="Genomic_DNA"/>
</dbReference>
<gene>
    <name evidence="2" type="ORF">SAMN04488554_3202</name>
</gene>
<dbReference type="Pfam" id="PF08940">
    <property type="entry name" value="DUF1918"/>
    <property type="match status" value="1"/>
</dbReference>
<proteinExistence type="predicted"/>
<dbReference type="AlphaFoldDB" id="A0A1H5M798"/>